<dbReference type="AlphaFoldDB" id="A0A9W6JRA0"/>
<evidence type="ECO:0000256" key="1">
    <source>
        <dbReference type="ARBA" id="ARBA00023125"/>
    </source>
</evidence>
<dbReference type="Gene3D" id="1.10.260.40">
    <property type="entry name" value="lambda repressor-like DNA-binding domains"/>
    <property type="match status" value="1"/>
</dbReference>
<dbReference type="Pfam" id="PF01381">
    <property type="entry name" value="HTH_3"/>
    <property type="match status" value="1"/>
</dbReference>
<dbReference type="InterPro" id="IPR001387">
    <property type="entry name" value="Cro/C1-type_HTH"/>
</dbReference>
<feature type="domain" description="HTH cro/C1-type" evidence="2">
    <location>
        <begin position="34"/>
        <end position="81"/>
    </location>
</feature>
<gene>
    <name evidence="3" type="ORF">GCM10008174_27440</name>
</gene>
<dbReference type="InterPro" id="IPR013430">
    <property type="entry name" value="Toxin_antidote_HigA"/>
</dbReference>
<accession>A0A9W6JRA0</accession>
<keyword evidence="1" id="KW-0238">DNA-binding</keyword>
<dbReference type="InterPro" id="IPR010982">
    <property type="entry name" value="Lambda_DNA-bd_dom_sf"/>
</dbReference>
<dbReference type="GO" id="GO:0003677">
    <property type="term" value="F:DNA binding"/>
    <property type="evidence" value="ECO:0007669"/>
    <property type="project" value="UniProtKB-KW"/>
</dbReference>
<organism evidence="3 4">
    <name type="scientific">Methylopila turkensis</name>
    <dbReference type="NCBI Taxonomy" id="1437816"/>
    <lineage>
        <taxon>Bacteria</taxon>
        <taxon>Pseudomonadati</taxon>
        <taxon>Pseudomonadota</taxon>
        <taxon>Alphaproteobacteria</taxon>
        <taxon>Hyphomicrobiales</taxon>
        <taxon>Methylopilaceae</taxon>
        <taxon>Methylopila</taxon>
    </lineage>
</organism>
<comment type="caution">
    <text evidence="3">The sequence shown here is derived from an EMBL/GenBank/DDBJ whole genome shotgun (WGS) entry which is preliminary data.</text>
</comment>
<reference evidence="3" key="2">
    <citation type="submission" date="2023-01" db="EMBL/GenBank/DDBJ databases">
        <authorList>
            <person name="Sun Q."/>
            <person name="Evtushenko L."/>
        </authorList>
    </citation>
    <scope>NUCLEOTIDE SEQUENCE</scope>
    <source>
        <strain evidence="3">VKM B-2748</strain>
    </source>
</reference>
<dbReference type="Proteomes" id="UP001143309">
    <property type="component" value="Unassembled WGS sequence"/>
</dbReference>
<dbReference type="PANTHER" id="PTHR36924:SF1">
    <property type="entry name" value="ANTITOXIN HIGA-1"/>
    <property type="match status" value="1"/>
</dbReference>
<dbReference type="PANTHER" id="PTHR36924">
    <property type="entry name" value="ANTITOXIN HIGA-1"/>
    <property type="match status" value="1"/>
</dbReference>
<keyword evidence="4" id="KW-1185">Reference proteome</keyword>
<reference evidence="3" key="1">
    <citation type="journal article" date="2014" name="Int. J. Syst. Evol. Microbiol.">
        <title>Complete genome sequence of Corynebacterium casei LMG S-19264T (=DSM 44701T), isolated from a smear-ripened cheese.</title>
        <authorList>
            <consortium name="US DOE Joint Genome Institute (JGI-PGF)"/>
            <person name="Walter F."/>
            <person name="Albersmeier A."/>
            <person name="Kalinowski J."/>
            <person name="Ruckert C."/>
        </authorList>
    </citation>
    <scope>NUCLEOTIDE SEQUENCE</scope>
    <source>
        <strain evidence="3">VKM B-2748</strain>
    </source>
</reference>
<dbReference type="RefSeq" id="WP_271201477.1">
    <property type="nucleotide sequence ID" value="NZ_BSFL01000003.1"/>
</dbReference>
<dbReference type="CDD" id="cd00093">
    <property type="entry name" value="HTH_XRE"/>
    <property type="match status" value="1"/>
</dbReference>
<dbReference type="EMBL" id="BSFL01000003">
    <property type="protein sequence ID" value="GLK81003.1"/>
    <property type="molecule type" value="Genomic_DNA"/>
</dbReference>
<dbReference type="NCBIfam" id="TIGR02607">
    <property type="entry name" value="antidote_HigA"/>
    <property type="match status" value="1"/>
</dbReference>
<protein>
    <submittedName>
        <fullName evidence="3">Transcriptional regulator</fullName>
    </submittedName>
</protein>
<evidence type="ECO:0000313" key="3">
    <source>
        <dbReference type="EMBL" id="GLK81003.1"/>
    </source>
</evidence>
<dbReference type="SUPFAM" id="SSF47413">
    <property type="entry name" value="lambda repressor-like DNA-binding domains"/>
    <property type="match status" value="1"/>
</dbReference>
<evidence type="ECO:0000259" key="2">
    <source>
        <dbReference type="PROSITE" id="PS50943"/>
    </source>
</evidence>
<dbReference type="SMART" id="SM00530">
    <property type="entry name" value="HTH_XRE"/>
    <property type="match status" value="1"/>
</dbReference>
<name>A0A9W6JRA0_9HYPH</name>
<dbReference type="PROSITE" id="PS50943">
    <property type="entry name" value="HTH_CROC1"/>
    <property type="match status" value="1"/>
</dbReference>
<sequence>MSDVRNAAPDLEIVDTLAPLHPGEVLREEFLKPHGLSAGKVAKALGVPRTRIERVEREEIGITTDTAVRLGIYFGTTTQFWLNLQARYDAESSQATREALAAVIEPLPA</sequence>
<evidence type="ECO:0000313" key="4">
    <source>
        <dbReference type="Proteomes" id="UP001143309"/>
    </source>
</evidence>
<proteinExistence type="predicted"/>